<dbReference type="Proteomes" id="UP001408594">
    <property type="component" value="Unassembled WGS sequence"/>
</dbReference>
<evidence type="ECO:0000256" key="7">
    <source>
        <dbReference type="ARBA" id="ARBA00038032"/>
    </source>
</evidence>
<feature type="transmembrane region" description="Helical" evidence="9">
    <location>
        <begin position="32"/>
        <end position="50"/>
    </location>
</feature>
<dbReference type="RefSeq" id="WP_345548434.1">
    <property type="nucleotide sequence ID" value="NZ_BAABRT010000002.1"/>
</dbReference>
<keyword evidence="2" id="KW-0813">Transport</keyword>
<evidence type="ECO:0000256" key="5">
    <source>
        <dbReference type="ARBA" id="ARBA00022989"/>
    </source>
</evidence>
<keyword evidence="4 8" id="KW-0812">Transmembrane</keyword>
<accession>A0ABP9WL09</accession>
<organism evidence="10 11">
    <name type="scientific">Microbulbifer aestuariivivens</name>
    <dbReference type="NCBI Taxonomy" id="1908308"/>
    <lineage>
        <taxon>Bacteria</taxon>
        <taxon>Pseudomonadati</taxon>
        <taxon>Pseudomonadota</taxon>
        <taxon>Gammaproteobacteria</taxon>
        <taxon>Cellvibrionales</taxon>
        <taxon>Microbulbiferaceae</taxon>
        <taxon>Microbulbifer</taxon>
    </lineage>
</organism>
<evidence type="ECO:0000256" key="2">
    <source>
        <dbReference type="ARBA" id="ARBA00022448"/>
    </source>
</evidence>
<feature type="transmembrane region" description="Helical" evidence="9">
    <location>
        <begin position="84"/>
        <end position="103"/>
    </location>
</feature>
<keyword evidence="6 9" id="KW-0472">Membrane</keyword>
<keyword evidence="5 9" id="KW-1133">Transmembrane helix</keyword>
<gene>
    <name evidence="10" type="primary">emrE</name>
    <name evidence="10" type="ORF">Maes01_00443</name>
</gene>
<evidence type="ECO:0000256" key="8">
    <source>
        <dbReference type="RuleBase" id="RU003942"/>
    </source>
</evidence>
<evidence type="ECO:0000313" key="10">
    <source>
        <dbReference type="EMBL" id="GAA5523894.1"/>
    </source>
</evidence>
<dbReference type="PANTHER" id="PTHR30561:SF1">
    <property type="entry name" value="MULTIDRUG TRANSPORTER EMRE"/>
    <property type="match status" value="1"/>
</dbReference>
<keyword evidence="11" id="KW-1185">Reference proteome</keyword>
<keyword evidence="3" id="KW-1003">Cell membrane</keyword>
<comment type="caution">
    <text evidence="10">The sequence shown here is derived from an EMBL/GenBank/DDBJ whole genome shotgun (WGS) entry which is preliminary data.</text>
</comment>
<dbReference type="Gene3D" id="1.10.3730.20">
    <property type="match status" value="1"/>
</dbReference>
<dbReference type="InterPro" id="IPR045324">
    <property type="entry name" value="Small_multidrug_res"/>
</dbReference>
<dbReference type="InterPro" id="IPR037185">
    <property type="entry name" value="EmrE-like"/>
</dbReference>
<name>A0ABP9WL09_9GAMM</name>
<evidence type="ECO:0000256" key="3">
    <source>
        <dbReference type="ARBA" id="ARBA00022475"/>
    </source>
</evidence>
<evidence type="ECO:0000256" key="4">
    <source>
        <dbReference type="ARBA" id="ARBA00022692"/>
    </source>
</evidence>
<feature type="transmembrane region" description="Helical" evidence="9">
    <location>
        <begin position="57"/>
        <end position="78"/>
    </location>
</feature>
<reference evidence="10 11" key="1">
    <citation type="submission" date="2024-02" db="EMBL/GenBank/DDBJ databases">
        <title>Microbulbifer aestuariivivens NBRC 112533.</title>
        <authorList>
            <person name="Ichikawa N."/>
            <person name="Katano-Makiyama Y."/>
            <person name="Hidaka K."/>
        </authorList>
    </citation>
    <scope>NUCLEOTIDE SEQUENCE [LARGE SCALE GENOMIC DNA]</scope>
    <source>
        <strain evidence="10 11">NBRC 112533</strain>
    </source>
</reference>
<comment type="similarity">
    <text evidence="7 8">Belongs to the drug/metabolite transporter (DMT) superfamily. Small multidrug resistance (SMR) (TC 2.A.7.1) family.</text>
</comment>
<dbReference type="PANTHER" id="PTHR30561">
    <property type="entry name" value="SMR FAMILY PROTON-DEPENDENT DRUG EFFLUX TRANSPORTER SUGE"/>
    <property type="match status" value="1"/>
</dbReference>
<dbReference type="SUPFAM" id="SSF103481">
    <property type="entry name" value="Multidrug resistance efflux transporter EmrE"/>
    <property type="match status" value="1"/>
</dbReference>
<evidence type="ECO:0000256" key="6">
    <source>
        <dbReference type="ARBA" id="ARBA00023136"/>
    </source>
</evidence>
<dbReference type="EMBL" id="BAABRT010000002">
    <property type="protein sequence ID" value="GAA5523894.1"/>
    <property type="molecule type" value="Genomic_DNA"/>
</dbReference>
<dbReference type="Pfam" id="PF00893">
    <property type="entry name" value="Multi_Drug_Res"/>
    <property type="match status" value="1"/>
</dbReference>
<evidence type="ECO:0000256" key="1">
    <source>
        <dbReference type="ARBA" id="ARBA00004651"/>
    </source>
</evidence>
<evidence type="ECO:0000256" key="9">
    <source>
        <dbReference type="SAM" id="Phobius"/>
    </source>
</evidence>
<protein>
    <submittedName>
        <fullName evidence="10">Multidrug transporter EmrE</fullName>
    </submittedName>
</protein>
<comment type="subcellular location">
    <subcellularLocation>
        <location evidence="1 8">Cell membrane</location>
        <topology evidence="1 8">Multi-pass membrane protein</topology>
    </subcellularLocation>
</comment>
<sequence length="109" mass="11582">MAYVYLAVAILAEVTATTALKASEQFSRPLPSALVVLGYGVSFYMLTLVLKSMPVGIAYAIWAGVGILLVALAGAVIYRQIPDWPAIIGMTLIIAGVVIMHLFSKTSTH</sequence>
<proteinExistence type="inferred from homology"/>
<dbReference type="InterPro" id="IPR000390">
    <property type="entry name" value="Small_drug/metabolite_transptr"/>
</dbReference>
<evidence type="ECO:0000313" key="11">
    <source>
        <dbReference type="Proteomes" id="UP001408594"/>
    </source>
</evidence>